<evidence type="ECO:0000256" key="1">
    <source>
        <dbReference type="ARBA" id="ARBA00006484"/>
    </source>
</evidence>
<proteinExistence type="inferred from homology"/>
<dbReference type="PANTHER" id="PTHR43008:SF6">
    <property type="entry name" value="NADP-DEPENDENT MANNITOL DEHYDROGENASE"/>
    <property type="match status" value="1"/>
</dbReference>
<dbReference type="Proteomes" id="UP000823399">
    <property type="component" value="Unassembled WGS sequence"/>
</dbReference>
<dbReference type="SUPFAM" id="SSF51735">
    <property type="entry name" value="NAD(P)-binding Rossmann-fold domains"/>
    <property type="match status" value="1"/>
</dbReference>
<protein>
    <recommendedName>
        <fullName evidence="5">NADP-dependent mannitol dehydrogenase</fullName>
    </recommendedName>
</protein>
<reference evidence="3" key="1">
    <citation type="journal article" date="2020" name="New Phytol.">
        <title>Comparative genomics reveals dynamic genome evolution in host specialist ectomycorrhizal fungi.</title>
        <authorList>
            <person name="Lofgren L.A."/>
            <person name="Nguyen N.H."/>
            <person name="Vilgalys R."/>
            <person name="Ruytinx J."/>
            <person name="Liao H.L."/>
            <person name="Branco S."/>
            <person name="Kuo A."/>
            <person name="LaButti K."/>
            <person name="Lipzen A."/>
            <person name="Andreopoulos W."/>
            <person name="Pangilinan J."/>
            <person name="Riley R."/>
            <person name="Hundley H."/>
            <person name="Na H."/>
            <person name="Barry K."/>
            <person name="Grigoriev I.V."/>
            <person name="Stajich J.E."/>
            <person name="Kennedy P.G."/>
        </authorList>
    </citation>
    <scope>NUCLEOTIDE SEQUENCE</scope>
    <source>
        <strain evidence="3">FC423</strain>
    </source>
</reference>
<dbReference type="Gene3D" id="3.40.50.720">
    <property type="entry name" value="NAD(P)-binding Rossmann-like Domain"/>
    <property type="match status" value="1"/>
</dbReference>
<sequence length="271" mass="29143">MSSPPTMDFSGKCIIVTEGDRGIGLVYSIALAKAGARVAIIYRSNEDAPQVAQDLEKEFRVEVKAYKCDVTNAEQTVEMFEFIAKDLGPVTGLIANPSVSVVKPVLALTTEHFNHVYNANVFGVLNSAVAAAKLWKGKNLENFSIVISSTTSSRIINQAATNEPLTQVFDNSSKAAVSSLTKGLAAEWAQAGHNFRVNEVTPGYGFATPDQIADQALSLLSENASCMTGGGHRVDGAQLIWQIRTTELCGWSLRGSSSLQRNVCTQSMHEK</sequence>
<comment type="caution">
    <text evidence="3">The sequence shown here is derived from an EMBL/GenBank/DDBJ whole genome shotgun (WGS) entry which is preliminary data.</text>
</comment>
<dbReference type="PRINTS" id="PR00081">
    <property type="entry name" value="GDHRDH"/>
</dbReference>
<comment type="similarity">
    <text evidence="1">Belongs to the short-chain dehydrogenases/reductases (SDR) family.</text>
</comment>
<evidence type="ECO:0000256" key="2">
    <source>
        <dbReference type="ARBA" id="ARBA00023002"/>
    </source>
</evidence>
<evidence type="ECO:0000313" key="3">
    <source>
        <dbReference type="EMBL" id="KAG2109047.1"/>
    </source>
</evidence>
<dbReference type="RefSeq" id="XP_041293290.1">
    <property type="nucleotide sequence ID" value="XM_041437269.1"/>
</dbReference>
<dbReference type="EMBL" id="JABBWM010000025">
    <property type="protein sequence ID" value="KAG2109047.1"/>
    <property type="molecule type" value="Genomic_DNA"/>
</dbReference>
<evidence type="ECO:0000313" key="4">
    <source>
        <dbReference type="Proteomes" id="UP000823399"/>
    </source>
</evidence>
<dbReference type="AlphaFoldDB" id="A0A9P7JUI3"/>
<name>A0A9P7JUI3_9AGAM</name>
<dbReference type="InterPro" id="IPR002347">
    <property type="entry name" value="SDR_fam"/>
</dbReference>
<dbReference type="InterPro" id="IPR036291">
    <property type="entry name" value="NAD(P)-bd_dom_sf"/>
</dbReference>
<dbReference type="Pfam" id="PF00106">
    <property type="entry name" value="adh_short"/>
    <property type="match status" value="1"/>
</dbReference>
<dbReference type="GeneID" id="64699528"/>
<gene>
    <name evidence="3" type="ORF">F5147DRAFT_693844</name>
</gene>
<dbReference type="OrthoDB" id="1888931at2759"/>
<accession>A0A9P7JUI3</accession>
<keyword evidence="2" id="KW-0560">Oxidoreductase</keyword>
<evidence type="ECO:0008006" key="5">
    <source>
        <dbReference type="Google" id="ProtNLM"/>
    </source>
</evidence>
<organism evidence="3 4">
    <name type="scientific">Suillus discolor</name>
    <dbReference type="NCBI Taxonomy" id="1912936"/>
    <lineage>
        <taxon>Eukaryota</taxon>
        <taxon>Fungi</taxon>
        <taxon>Dikarya</taxon>
        <taxon>Basidiomycota</taxon>
        <taxon>Agaricomycotina</taxon>
        <taxon>Agaricomycetes</taxon>
        <taxon>Agaricomycetidae</taxon>
        <taxon>Boletales</taxon>
        <taxon>Suillineae</taxon>
        <taxon>Suillaceae</taxon>
        <taxon>Suillus</taxon>
    </lineage>
</organism>
<dbReference type="PANTHER" id="PTHR43008">
    <property type="entry name" value="BENZIL REDUCTASE"/>
    <property type="match status" value="1"/>
</dbReference>
<keyword evidence="4" id="KW-1185">Reference proteome</keyword>
<dbReference type="GO" id="GO:0016616">
    <property type="term" value="F:oxidoreductase activity, acting on the CH-OH group of donors, NAD or NADP as acceptor"/>
    <property type="evidence" value="ECO:0007669"/>
    <property type="project" value="UniProtKB-ARBA"/>
</dbReference>
<dbReference type="GO" id="GO:0050664">
    <property type="term" value="F:oxidoreductase activity, acting on NAD(P)H, oxygen as acceptor"/>
    <property type="evidence" value="ECO:0007669"/>
    <property type="project" value="TreeGrafter"/>
</dbReference>